<evidence type="ECO:0000256" key="17">
    <source>
        <dbReference type="ARBA" id="ARBA00023136"/>
    </source>
</evidence>
<dbReference type="SUPFAM" id="SSF47384">
    <property type="entry name" value="Homodimeric domain of signal transducing histidine kinase"/>
    <property type="match status" value="1"/>
</dbReference>
<dbReference type="InterPro" id="IPR013767">
    <property type="entry name" value="PAS_fold"/>
</dbReference>
<name>A0A178KC19_9GAMM</name>
<sequence length="436" mass="50211">MVERLSWKKLVWELLIIYLPWVVLGLIFDSVPMSWFLLVGTWIQLGWHFHHQLKMSNWLWKERSLTPPSGSGSWEPLFNGIYRMQQRNRRRRKELATLIRRFRNGAESLPDAVVVFRSEGNIVWCNKLAQHLLGFRWPDDAGQPISNLLRSPDFVRYLARKDFEQPLEITAPFNYDRTLELRIMRYTEGEYLMVVRDVSQVKQLEGMRRNFFANVSHELRTPMTVLQGYLEMSKDPDMLVGPMWDKAHGVMTEQLLRMNSLVEQLLTLSKIEAAPNVALEEKVDVPAMLEILEKEAVSLSGERGHEFTFEVDKSLHVFGDDDQLRSAISNLVYNAVKHTPDHAAITVRWFQANNGPRLEVIDSGDGIEQQHIHRLTERFYRVDKARSRETGGSGLGLAIVKHALSHHDSQLEISSVVGEGSTFAFTLPNRLVSRAA</sequence>
<dbReference type="Gene3D" id="1.10.287.130">
    <property type="match status" value="1"/>
</dbReference>
<keyword evidence="16" id="KW-0902">Two-component regulatory system</keyword>
<dbReference type="InterPro" id="IPR021766">
    <property type="entry name" value="PhoR_N"/>
</dbReference>
<dbReference type="CDD" id="cd00130">
    <property type="entry name" value="PAS"/>
    <property type="match status" value="1"/>
</dbReference>
<proteinExistence type="predicted"/>
<dbReference type="Pfam" id="PF00989">
    <property type="entry name" value="PAS"/>
    <property type="match status" value="1"/>
</dbReference>
<evidence type="ECO:0000256" key="18">
    <source>
        <dbReference type="ARBA" id="ARBA00025207"/>
    </source>
</evidence>
<dbReference type="PANTHER" id="PTHR45453:SF1">
    <property type="entry name" value="PHOSPHATE REGULON SENSOR PROTEIN PHOR"/>
    <property type="match status" value="1"/>
</dbReference>
<keyword evidence="17" id="KW-0472">Membrane</keyword>
<dbReference type="PROSITE" id="PS50109">
    <property type="entry name" value="HIS_KIN"/>
    <property type="match status" value="1"/>
</dbReference>
<evidence type="ECO:0000256" key="9">
    <source>
        <dbReference type="ARBA" id="ARBA00022592"/>
    </source>
</evidence>
<dbReference type="SMART" id="SM00388">
    <property type="entry name" value="HisKA"/>
    <property type="match status" value="1"/>
</dbReference>
<dbReference type="SUPFAM" id="SSF55785">
    <property type="entry name" value="PYP-like sensor domain (PAS domain)"/>
    <property type="match status" value="1"/>
</dbReference>
<accession>A0A178KC19</accession>
<keyword evidence="12" id="KW-0547">Nucleotide-binding</keyword>
<dbReference type="PANTHER" id="PTHR45453">
    <property type="entry name" value="PHOSPHATE REGULON SENSOR PROTEIN PHOR"/>
    <property type="match status" value="1"/>
</dbReference>
<keyword evidence="10" id="KW-0808">Transferase</keyword>
<keyword evidence="9" id="KW-0592">Phosphate transport</keyword>
<evidence type="ECO:0000313" key="21">
    <source>
        <dbReference type="Proteomes" id="UP000078503"/>
    </source>
</evidence>
<evidence type="ECO:0000256" key="16">
    <source>
        <dbReference type="ARBA" id="ARBA00023012"/>
    </source>
</evidence>
<evidence type="ECO:0000256" key="5">
    <source>
        <dbReference type="ARBA" id="ARBA00022448"/>
    </source>
</evidence>
<dbReference type="Gene3D" id="3.30.565.10">
    <property type="entry name" value="Histidine kinase-like ATPase, C-terminal domain"/>
    <property type="match status" value="1"/>
</dbReference>
<keyword evidence="14" id="KW-0067">ATP-binding</keyword>
<dbReference type="CDD" id="cd00082">
    <property type="entry name" value="HisKA"/>
    <property type="match status" value="1"/>
</dbReference>
<evidence type="ECO:0000256" key="2">
    <source>
        <dbReference type="ARBA" id="ARBA00004429"/>
    </source>
</evidence>
<keyword evidence="8" id="KW-0597">Phosphoprotein</keyword>
<dbReference type="Gene3D" id="3.30.450.20">
    <property type="entry name" value="PAS domain"/>
    <property type="match status" value="1"/>
</dbReference>
<evidence type="ECO:0000256" key="14">
    <source>
        <dbReference type="ARBA" id="ARBA00022840"/>
    </source>
</evidence>
<evidence type="ECO:0000256" key="13">
    <source>
        <dbReference type="ARBA" id="ARBA00022777"/>
    </source>
</evidence>
<dbReference type="GO" id="GO:0004721">
    <property type="term" value="F:phosphoprotein phosphatase activity"/>
    <property type="evidence" value="ECO:0007669"/>
    <property type="project" value="InterPro"/>
</dbReference>
<comment type="subcellular location">
    <subcellularLocation>
        <location evidence="2">Cell inner membrane</location>
        <topology evidence="2">Multi-pass membrane protein</topology>
    </subcellularLocation>
</comment>
<gene>
    <name evidence="20" type="ORF">A3K86_11795</name>
</gene>
<dbReference type="FunFam" id="1.10.287.130:FF:000001">
    <property type="entry name" value="Two-component sensor histidine kinase"/>
    <property type="match status" value="1"/>
</dbReference>
<protein>
    <recommendedName>
        <fullName evidence="4">Phosphate regulon sensor protein PhoR</fullName>
        <ecNumber evidence="3">2.7.13.3</ecNumber>
    </recommendedName>
</protein>
<feature type="domain" description="Histidine kinase" evidence="19">
    <location>
        <begin position="214"/>
        <end position="431"/>
    </location>
</feature>
<dbReference type="InterPro" id="IPR005467">
    <property type="entry name" value="His_kinase_dom"/>
</dbReference>
<dbReference type="GO" id="GO:0006355">
    <property type="term" value="P:regulation of DNA-templated transcription"/>
    <property type="evidence" value="ECO:0007669"/>
    <property type="project" value="InterPro"/>
</dbReference>
<comment type="function">
    <text evidence="18">Member of the two-component regulatory system PhoR/PhoB involved in the phosphate regulon genes expression. PhoR may function as a membrane-associated protein kinase that phosphorylates PhoB in response to environmental signals.</text>
</comment>
<evidence type="ECO:0000256" key="10">
    <source>
        <dbReference type="ARBA" id="ARBA00022679"/>
    </source>
</evidence>
<evidence type="ECO:0000256" key="7">
    <source>
        <dbReference type="ARBA" id="ARBA00022519"/>
    </source>
</evidence>
<dbReference type="InterPro" id="IPR000014">
    <property type="entry name" value="PAS"/>
</dbReference>
<dbReference type="NCBIfam" id="TIGR02966">
    <property type="entry name" value="phoR_proteo"/>
    <property type="match status" value="1"/>
</dbReference>
<dbReference type="EMBL" id="LVHF01000025">
    <property type="protein sequence ID" value="OAN14254.1"/>
    <property type="molecule type" value="Genomic_DNA"/>
</dbReference>
<dbReference type="PRINTS" id="PR00344">
    <property type="entry name" value="BCTRLSENSOR"/>
</dbReference>
<keyword evidence="13 20" id="KW-0418">Kinase</keyword>
<evidence type="ECO:0000256" key="15">
    <source>
        <dbReference type="ARBA" id="ARBA00022989"/>
    </source>
</evidence>
<dbReference type="EC" id="2.7.13.3" evidence="3"/>
<dbReference type="SMART" id="SM00387">
    <property type="entry name" value="HATPase_c"/>
    <property type="match status" value="1"/>
</dbReference>
<dbReference type="SMART" id="SM00091">
    <property type="entry name" value="PAS"/>
    <property type="match status" value="1"/>
</dbReference>
<evidence type="ECO:0000256" key="4">
    <source>
        <dbReference type="ARBA" id="ARBA00019665"/>
    </source>
</evidence>
<evidence type="ECO:0000313" key="20">
    <source>
        <dbReference type="EMBL" id="OAN14254.1"/>
    </source>
</evidence>
<organism evidence="20 21">
    <name type="scientific">Photobacterium jeanii</name>
    <dbReference type="NCBI Taxonomy" id="858640"/>
    <lineage>
        <taxon>Bacteria</taxon>
        <taxon>Pseudomonadati</taxon>
        <taxon>Pseudomonadota</taxon>
        <taxon>Gammaproteobacteria</taxon>
        <taxon>Vibrionales</taxon>
        <taxon>Vibrionaceae</taxon>
        <taxon>Photobacterium</taxon>
    </lineage>
</organism>
<reference evidence="20 21" key="1">
    <citation type="submission" date="2016-03" db="EMBL/GenBank/DDBJ databases">
        <title>Photobacterium proteolyticum sp. nov. a protease producing bacterium isolated from ocean sediments of Laizhou Bay.</title>
        <authorList>
            <person name="Li Y."/>
        </authorList>
    </citation>
    <scope>NUCLEOTIDE SEQUENCE [LARGE SCALE GENOMIC DNA]</scope>
    <source>
        <strain evidence="20 21">R-40508</strain>
    </source>
</reference>
<dbReference type="Pfam" id="PF11808">
    <property type="entry name" value="PhoR"/>
    <property type="match status" value="1"/>
</dbReference>
<dbReference type="FunFam" id="3.30.565.10:FF:000032">
    <property type="entry name" value="Phosphate regulon sensor histidine kinase PhoR"/>
    <property type="match status" value="1"/>
</dbReference>
<comment type="caution">
    <text evidence="20">The sequence shown here is derived from an EMBL/GenBank/DDBJ whole genome shotgun (WGS) entry which is preliminary data.</text>
</comment>
<evidence type="ECO:0000256" key="3">
    <source>
        <dbReference type="ARBA" id="ARBA00012438"/>
    </source>
</evidence>
<evidence type="ECO:0000256" key="6">
    <source>
        <dbReference type="ARBA" id="ARBA00022475"/>
    </source>
</evidence>
<keyword evidence="15" id="KW-1133">Transmembrane helix</keyword>
<evidence type="ECO:0000259" key="19">
    <source>
        <dbReference type="PROSITE" id="PS50109"/>
    </source>
</evidence>
<dbReference type="GO" id="GO:0006817">
    <property type="term" value="P:phosphate ion transport"/>
    <property type="evidence" value="ECO:0007669"/>
    <property type="project" value="UniProtKB-KW"/>
</dbReference>
<dbReference type="InterPro" id="IPR050351">
    <property type="entry name" value="BphY/WalK/GraS-like"/>
</dbReference>
<keyword evidence="5" id="KW-0813">Transport</keyword>
<dbReference type="InterPro" id="IPR004358">
    <property type="entry name" value="Sig_transdc_His_kin-like_C"/>
</dbReference>
<dbReference type="Pfam" id="PF00512">
    <property type="entry name" value="HisKA"/>
    <property type="match status" value="1"/>
</dbReference>
<evidence type="ECO:0000256" key="8">
    <source>
        <dbReference type="ARBA" id="ARBA00022553"/>
    </source>
</evidence>
<dbReference type="GO" id="GO:0000155">
    <property type="term" value="F:phosphorelay sensor kinase activity"/>
    <property type="evidence" value="ECO:0007669"/>
    <property type="project" value="InterPro"/>
</dbReference>
<dbReference type="InterPro" id="IPR036890">
    <property type="entry name" value="HATPase_C_sf"/>
</dbReference>
<dbReference type="GO" id="GO:0016036">
    <property type="term" value="P:cellular response to phosphate starvation"/>
    <property type="evidence" value="ECO:0007669"/>
    <property type="project" value="TreeGrafter"/>
</dbReference>
<dbReference type="STRING" id="858640.A3K86_11795"/>
<dbReference type="InterPro" id="IPR003661">
    <property type="entry name" value="HisK_dim/P_dom"/>
</dbReference>
<comment type="catalytic activity">
    <reaction evidence="1">
        <text>ATP + protein L-histidine = ADP + protein N-phospho-L-histidine.</text>
        <dbReference type="EC" id="2.7.13.3"/>
    </reaction>
</comment>
<dbReference type="InterPro" id="IPR003594">
    <property type="entry name" value="HATPase_dom"/>
</dbReference>
<dbReference type="RefSeq" id="WP_068331159.1">
    <property type="nucleotide sequence ID" value="NZ_LVHF01000025.1"/>
</dbReference>
<dbReference type="OrthoDB" id="9813151at2"/>
<dbReference type="FunFam" id="3.30.450.20:FF:000044">
    <property type="entry name" value="Phosphate regulon sensor histidine kinase PhoR"/>
    <property type="match status" value="1"/>
</dbReference>
<dbReference type="NCBIfam" id="NF008235">
    <property type="entry name" value="PRK11006.1"/>
    <property type="match status" value="1"/>
</dbReference>
<dbReference type="InterPro" id="IPR035965">
    <property type="entry name" value="PAS-like_dom_sf"/>
</dbReference>
<dbReference type="Proteomes" id="UP000078503">
    <property type="component" value="Unassembled WGS sequence"/>
</dbReference>
<evidence type="ECO:0000256" key="11">
    <source>
        <dbReference type="ARBA" id="ARBA00022692"/>
    </source>
</evidence>
<keyword evidence="21" id="KW-1185">Reference proteome</keyword>
<dbReference type="InterPro" id="IPR036097">
    <property type="entry name" value="HisK_dim/P_sf"/>
</dbReference>
<dbReference type="AlphaFoldDB" id="A0A178KC19"/>
<dbReference type="GO" id="GO:0005524">
    <property type="term" value="F:ATP binding"/>
    <property type="evidence" value="ECO:0007669"/>
    <property type="project" value="UniProtKB-KW"/>
</dbReference>
<dbReference type="InterPro" id="IPR014310">
    <property type="entry name" value="Sig_transdc_His_kinase_PhoR"/>
</dbReference>
<keyword evidence="7" id="KW-0997">Cell inner membrane</keyword>
<keyword evidence="11" id="KW-0812">Transmembrane</keyword>
<dbReference type="GO" id="GO:0005886">
    <property type="term" value="C:plasma membrane"/>
    <property type="evidence" value="ECO:0007669"/>
    <property type="project" value="UniProtKB-SubCell"/>
</dbReference>
<dbReference type="Pfam" id="PF02518">
    <property type="entry name" value="HATPase_c"/>
    <property type="match status" value="1"/>
</dbReference>
<keyword evidence="6" id="KW-1003">Cell membrane</keyword>
<evidence type="ECO:0000256" key="12">
    <source>
        <dbReference type="ARBA" id="ARBA00022741"/>
    </source>
</evidence>
<evidence type="ECO:0000256" key="1">
    <source>
        <dbReference type="ARBA" id="ARBA00000085"/>
    </source>
</evidence>
<dbReference type="SUPFAM" id="SSF55874">
    <property type="entry name" value="ATPase domain of HSP90 chaperone/DNA topoisomerase II/histidine kinase"/>
    <property type="match status" value="1"/>
</dbReference>